<dbReference type="Pfam" id="PF18884">
    <property type="entry name" value="TSP3_bac"/>
    <property type="match status" value="2"/>
</dbReference>
<evidence type="ECO:0000256" key="1">
    <source>
        <dbReference type="ARBA" id="ARBA00004613"/>
    </source>
</evidence>
<evidence type="ECO:0000256" key="5">
    <source>
        <dbReference type="SAM" id="MobiDB-lite"/>
    </source>
</evidence>
<organism evidence="6 7">
    <name type="scientific">Candidatus Yanofskybacteria bacterium GW2011_GWA2_44_9</name>
    <dbReference type="NCBI Taxonomy" id="1619025"/>
    <lineage>
        <taxon>Bacteria</taxon>
        <taxon>Candidatus Yanofskyibacteriota</taxon>
    </lineage>
</organism>
<comment type="subcellular location">
    <subcellularLocation>
        <location evidence="1">Secreted</location>
    </subcellularLocation>
</comment>
<dbReference type="Proteomes" id="UP000034032">
    <property type="component" value="Unassembled WGS sequence"/>
</dbReference>
<reference evidence="6 7" key="1">
    <citation type="journal article" date="2015" name="Nature">
        <title>rRNA introns, odd ribosomes, and small enigmatic genomes across a large radiation of phyla.</title>
        <authorList>
            <person name="Brown C.T."/>
            <person name="Hug L.A."/>
            <person name="Thomas B.C."/>
            <person name="Sharon I."/>
            <person name="Castelle C.J."/>
            <person name="Singh A."/>
            <person name="Wilkins M.J."/>
            <person name="Williams K.H."/>
            <person name="Banfield J.F."/>
        </authorList>
    </citation>
    <scope>NUCLEOTIDE SEQUENCE [LARGE SCALE GENOMIC DNA]</scope>
</reference>
<accession>A0A0G1KEZ5</accession>
<dbReference type="InterPro" id="IPR018247">
    <property type="entry name" value="EF_Hand_1_Ca_BS"/>
</dbReference>
<evidence type="ECO:0000256" key="2">
    <source>
        <dbReference type="ARBA" id="ARBA00022525"/>
    </source>
</evidence>
<evidence type="ECO:0000313" key="6">
    <source>
        <dbReference type="EMBL" id="KKT82316.1"/>
    </source>
</evidence>
<feature type="compositionally biased region" description="Acidic residues" evidence="5">
    <location>
        <begin position="70"/>
        <end position="84"/>
    </location>
</feature>
<proteinExistence type="predicted"/>
<evidence type="ECO:0000256" key="4">
    <source>
        <dbReference type="ARBA" id="ARBA00022837"/>
    </source>
</evidence>
<name>A0A0G1KEZ5_9BACT</name>
<keyword evidence="4" id="KW-0106">Calcium</keyword>
<evidence type="ECO:0008006" key="8">
    <source>
        <dbReference type="Google" id="ProtNLM"/>
    </source>
</evidence>
<gene>
    <name evidence="6" type="ORF">UW79_C0009G0030</name>
</gene>
<evidence type="ECO:0000256" key="3">
    <source>
        <dbReference type="ARBA" id="ARBA00022729"/>
    </source>
</evidence>
<comment type="caution">
    <text evidence="6">The sequence shown here is derived from an EMBL/GenBank/DDBJ whole genome shotgun (WGS) entry which is preliminary data.</text>
</comment>
<protein>
    <recommendedName>
        <fullName evidence="8">Thrombospondin type 3 repeat superfamily protein</fullName>
    </recommendedName>
</protein>
<dbReference type="EMBL" id="LCJR01000009">
    <property type="protein sequence ID" value="KKT82316.1"/>
    <property type="molecule type" value="Genomic_DNA"/>
</dbReference>
<keyword evidence="2" id="KW-0964">Secreted</keyword>
<evidence type="ECO:0000313" key="7">
    <source>
        <dbReference type="Proteomes" id="UP000034032"/>
    </source>
</evidence>
<dbReference type="PROSITE" id="PS00018">
    <property type="entry name" value="EF_HAND_1"/>
    <property type="match status" value="1"/>
</dbReference>
<sequence>MSIKVKIFFAFLAVFALFSVLAVFNYFDNRPKSSLSLANVQSNFDSSINSDKDGDGLSDMEEAYWNTDFQDPDSDDDGFLDGEEVASGHDPSQPGPDDLINDQNITAKLTDLAVGGLIEGTLRSDNPDYEQALEDLTLSIVDDSLYSLDPKVDMSKILIVDSSDQNQKIYAQNIQGILGDFAVEISHQAEELQTISESGGGQEAEKRFIDLFNSSSDKFLSIYNSAILIPVPENWKDLHYSLVLSIKKLSELSKGVARQQDDPLRGLTAFTLLDSSYDEAFILVQLLFDNLSKEDLLSR</sequence>
<feature type="region of interest" description="Disordered" evidence="5">
    <location>
        <begin position="67"/>
        <end position="101"/>
    </location>
</feature>
<keyword evidence="3" id="KW-0732">Signal</keyword>
<dbReference type="InterPro" id="IPR059100">
    <property type="entry name" value="TSP3_bac"/>
</dbReference>
<dbReference type="AlphaFoldDB" id="A0A0G1KEZ5"/>